<dbReference type="Proteomes" id="UP000050761">
    <property type="component" value="Unassembled WGS sequence"/>
</dbReference>
<reference evidence="3" key="2">
    <citation type="submission" date="2019-09" db="UniProtKB">
        <authorList>
            <consortium name="WormBaseParasite"/>
        </authorList>
    </citation>
    <scope>IDENTIFICATION</scope>
</reference>
<evidence type="ECO:0000313" key="1">
    <source>
        <dbReference type="EMBL" id="VDO84117.1"/>
    </source>
</evidence>
<dbReference type="AlphaFoldDB" id="A0A183FQZ2"/>
<sequence length="148" mass="16487">MVGAKVFEKHIINCRKLDGSRSSSRAAAKKIAEQELISESSFNDDDFVELFTRAMLNGIGAPMCLALIDLKKAFDSVETEAVIEALVHSGRFFPTQYIRVHRELRSGFTAKISPFHNDVVVNNGVRQGNTMPPKFFSATLENVTRELP</sequence>
<accession>A0A183FQZ2</accession>
<evidence type="ECO:0000313" key="3">
    <source>
        <dbReference type="WBParaSite" id="HPBE_0001020101-mRNA-1"/>
    </source>
</evidence>
<keyword evidence="2" id="KW-1185">Reference proteome</keyword>
<evidence type="ECO:0000313" key="2">
    <source>
        <dbReference type="Proteomes" id="UP000050761"/>
    </source>
</evidence>
<dbReference type="WBParaSite" id="HPBE_0001020101-mRNA-1">
    <property type="protein sequence ID" value="HPBE_0001020101-mRNA-1"/>
    <property type="gene ID" value="HPBE_0001020101"/>
</dbReference>
<gene>
    <name evidence="1" type="ORF">HPBE_LOCUS10202</name>
</gene>
<dbReference type="EMBL" id="UZAH01026683">
    <property type="protein sequence ID" value="VDO84117.1"/>
    <property type="molecule type" value="Genomic_DNA"/>
</dbReference>
<organism evidence="2 3">
    <name type="scientific">Heligmosomoides polygyrus</name>
    <name type="common">Parasitic roundworm</name>
    <dbReference type="NCBI Taxonomy" id="6339"/>
    <lineage>
        <taxon>Eukaryota</taxon>
        <taxon>Metazoa</taxon>
        <taxon>Ecdysozoa</taxon>
        <taxon>Nematoda</taxon>
        <taxon>Chromadorea</taxon>
        <taxon>Rhabditida</taxon>
        <taxon>Rhabditina</taxon>
        <taxon>Rhabditomorpha</taxon>
        <taxon>Strongyloidea</taxon>
        <taxon>Heligmosomidae</taxon>
        <taxon>Heligmosomoides</taxon>
    </lineage>
</organism>
<name>A0A183FQZ2_HELPZ</name>
<dbReference type="OrthoDB" id="410104at2759"/>
<protein>
    <submittedName>
        <fullName evidence="3">Reverse transcriptase domain-containing protein</fullName>
    </submittedName>
</protein>
<accession>A0A3P7ZIS2</accession>
<proteinExistence type="predicted"/>
<reference evidence="1 2" key="1">
    <citation type="submission" date="2018-11" db="EMBL/GenBank/DDBJ databases">
        <authorList>
            <consortium name="Pathogen Informatics"/>
        </authorList>
    </citation>
    <scope>NUCLEOTIDE SEQUENCE [LARGE SCALE GENOMIC DNA]</scope>
</reference>